<dbReference type="NCBIfam" id="NF003819">
    <property type="entry name" value="PRK05412.1"/>
    <property type="match status" value="1"/>
</dbReference>
<protein>
    <recommendedName>
        <fullName evidence="3">Nucleotide-binding protein SAMN04489866_11227</fullName>
    </recommendedName>
</protein>
<evidence type="ECO:0000313" key="4">
    <source>
        <dbReference type="EMBL" id="SDD98849.1"/>
    </source>
</evidence>
<dbReference type="InterPro" id="IPR035571">
    <property type="entry name" value="UPF0234-like_C"/>
</dbReference>
<dbReference type="RefSeq" id="WP_091792230.1">
    <property type="nucleotide sequence ID" value="NZ_FNAF01000012.1"/>
</dbReference>
<evidence type="ECO:0000313" key="5">
    <source>
        <dbReference type="Proteomes" id="UP000198995"/>
    </source>
</evidence>
<dbReference type="Gene3D" id="3.30.70.860">
    <property type="match status" value="1"/>
</dbReference>
<organism evidence="4 5">
    <name type="scientific">Peptococcus niger</name>
    <dbReference type="NCBI Taxonomy" id="2741"/>
    <lineage>
        <taxon>Bacteria</taxon>
        <taxon>Bacillati</taxon>
        <taxon>Bacillota</taxon>
        <taxon>Clostridia</taxon>
        <taxon>Eubacteriales</taxon>
        <taxon>Peptococcaceae</taxon>
        <taxon>Peptococcus</taxon>
    </lineage>
</organism>
<comment type="function">
    <text evidence="3">Nucleotide-binding protein.</text>
</comment>
<dbReference type="GO" id="GO:0005829">
    <property type="term" value="C:cytosol"/>
    <property type="evidence" value="ECO:0007669"/>
    <property type="project" value="TreeGrafter"/>
</dbReference>
<dbReference type="SUPFAM" id="SSF89963">
    <property type="entry name" value="YajQ-like"/>
    <property type="match status" value="2"/>
</dbReference>
<dbReference type="InterPro" id="IPR007551">
    <property type="entry name" value="YajQ/Smlt4090-like"/>
</dbReference>
<evidence type="ECO:0000256" key="3">
    <source>
        <dbReference type="HAMAP-Rule" id="MF_00632"/>
    </source>
</evidence>
<dbReference type="CDD" id="cd11740">
    <property type="entry name" value="YajQ_like"/>
    <property type="match status" value="1"/>
</dbReference>
<dbReference type="Gene3D" id="3.30.70.990">
    <property type="entry name" value="YajQ-like, domain 2"/>
    <property type="match status" value="1"/>
</dbReference>
<name>A0A1G6Z848_PEPNI</name>
<dbReference type="AlphaFoldDB" id="A0A1G6Z848"/>
<proteinExistence type="inferred from homology"/>
<dbReference type="OrthoDB" id="9801447at2"/>
<dbReference type="InterPro" id="IPR036183">
    <property type="entry name" value="YajQ-like_sf"/>
</dbReference>
<accession>A0A1G6Z848</accession>
<dbReference type="InterPro" id="IPR035570">
    <property type="entry name" value="UPF0234_N"/>
</dbReference>
<dbReference type="PANTHER" id="PTHR30476">
    <property type="entry name" value="UPF0234 PROTEIN YAJQ"/>
    <property type="match status" value="1"/>
</dbReference>
<reference evidence="4 5" key="1">
    <citation type="submission" date="2016-10" db="EMBL/GenBank/DDBJ databases">
        <authorList>
            <person name="de Groot N.N."/>
        </authorList>
    </citation>
    <scope>NUCLEOTIDE SEQUENCE [LARGE SCALE GENOMIC DNA]</scope>
    <source>
        <strain evidence="4 5">DSM 20475</strain>
    </source>
</reference>
<evidence type="ECO:0000256" key="2">
    <source>
        <dbReference type="ARBA" id="ARBA00093450"/>
    </source>
</evidence>
<dbReference type="HAMAP" id="MF_00632">
    <property type="entry name" value="UPF0234"/>
    <property type="match status" value="1"/>
</dbReference>
<dbReference type="GO" id="GO:0000166">
    <property type="term" value="F:nucleotide binding"/>
    <property type="evidence" value="ECO:0007669"/>
    <property type="project" value="UniProtKB-UniRule"/>
</dbReference>
<keyword evidence="5" id="KW-1185">Reference proteome</keyword>
<comment type="similarity">
    <text evidence="2 3">Belongs to the YajQ family.</text>
</comment>
<evidence type="ECO:0000256" key="1">
    <source>
        <dbReference type="ARBA" id="ARBA00022741"/>
    </source>
</evidence>
<dbReference type="STRING" id="2741.SAMN04489866_11227"/>
<dbReference type="PANTHER" id="PTHR30476:SF0">
    <property type="entry name" value="UPF0234 PROTEIN YAJQ"/>
    <property type="match status" value="1"/>
</dbReference>
<dbReference type="Proteomes" id="UP000198995">
    <property type="component" value="Unassembled WGS sequence"/>
</dbReference>
<dbReference type="EMBL" id="FNAF01000012">
    <property type="protein sequence ID" value="SDD98849.1"/>
    <property type="molecule type" value="Genomic_DNA"/>
</dbReference>
<sequence length="163" mass="18452">MAKDASFDIVSQVDAQEVDNAVNQTLKEIGNRYDFKGAKTEINVDGDIIHLNADDDMRMKSVVDVLQSKFIRRGVPIENMVYGKVEPSGGRVKQDITIRQGIDKDLAKKISKDIRDTKLKVQTQIMDDKIRVSGKKIDDLQTVIGFLKEKDYGQALQYDNFRS</sequence>
<dbReference type="Pfam" id="PF04461">
    <property type="entry name" value="YajQ"/>
    <property type="match status" value="1"/>
</dbReference>
<keyword evidence="1 3" id="KW-0547">Nucleotide-binding</keyword>
<gene>
    <name evidence="4" type="ORF">SAMN04489866_11227</name>
</gene>